<gene>
    <name evidence="1" type="ORF">BT96DRAFT_926738</name>
</gene>
<accession>A0A6A4GVI4</accession>
<name>A0A6A4GVI4_9AGAR</name>
<organism evidence="1 2">
    <name type="scientific">Gymnopus androsaceus JB14</name>
    <dbReference type="NCBI Taxonomy" id="1447944"/>
    <lineage>
        <taxon>Eukaryota</taxon>
        <taxon>Fungi</taxon>
        <taxon>Dikarya</taxon>
        <taxon>Basidiomycota</taxon>
        <taxon>Agaricomycotina</taxon>
        <taxon>Agaricomycetes</taxon>
        <taxon>Agaricomycetidae</taxon>
        <taxon>Agaricales</taxon>
        <taxon>Marasmiineae</taxon>
        <taxon>Omphalotaceae</taxon>
        <taxon>Gymnopus</taxon>
    </lineage>
</organism>
<evidence type="ECO:0000313" key="1">
    <source>
        <dbReference type="EMBL" id="KAE9389065.1"/>
    </source>
</evidence>
<protein>
    <submittedName>
        <fullName evidence="1">Uncharacterized protein</fullName>
    </submittedName>
</protein>
<evidence type="ECO:0000313" key="2">
    <source>
        <dbReference type="Proteomes" id="UP000799118"/>
    </source>
</evidence>
<keyword evidence="2" id="KW-1185">Reference proteome</keyword>
<proteinExistence type="predicted"/>
<reference evidence="1" key="1">
    <citation type="journal article" date="2019" name="Environ. Microbiol.">
        <title>Fungal ecological strategies reflected in gene transcription - a case study of two litter decomposers.</title>
        <authorList>
            <person name="Barbi F."/>
            <person name="Kohler A."/>
            <person name="Barry K."/>
            <person name="Baskaran P."/>
            <person name="Daum C."/>
            <person name="Fauchery L."/>
            <person name="Ihrmark K."/>
            <person name="Kuo A."/>
            <person name="LaButti K."/>
            <person name="Lipzen A."/>
            <person name="Morin E."/>
            <person name="Grigoriev I.V."/>
            <person name="Henrissat B."/>
            <person name="Lindahl B."/>
            <person name="Martin F."/>
        </authorList>
    </citation>
    <scope>NUCLEOTIDE SEQUENCE</scope>
    <source>
        <strain evidence="1">JB14</strain>
    </source>
</reference>
<sequence length="51" mass="5941">MVKHGPKEGAKVRCEDVVKEVAELFETRSKGLDVRLRWNEDEVEVQDLESR</sequence>
<dbReference type="AlphaFoldDB" id="A0A6A4GVI4"/>
<dbReference type="EMBL" id="ML769713">
    <property type="protein sequence ID" value="KAE9389065.1"/>
    <property type="molecule type" value="Genomic_DNA"/>
</dbReference>
<dbReference type="Proteomes" id="UP000799118">
    <property type="component" value="Unassembled WGS sequence"/>
</dbReference>